<organism evidence="1">
    <name type="scientific">uncultured marine virus</name>
    <dbReference type="NCBI Taxonomy" id="186617"/>
    <lineage>
        <taxon>Viruses</taxon>
        <taxon>environmental samples</taxon>
    </lineage>
</organism>
<evidence type="ECO:0000313" key="1">
    <source>
        <dbReference type="EMBL" id="AKH47941.1"/>
    </source>
</evidence>
<reference evidence="1" key="1">
    <citation type="journal article" date="2015" name="Front. Microbiol.">
        <title>Combining genomic sequencing methods to explore viral diversity and reveal potential virus-host interactions.</title>
        <authorList>
            <person name="Chow C.E."/>
            <person name="Winget D.M."/>
            <person name="White R.A.III."/>
            <person name="Hallam S.J."/>
            <person name="Suttle C.A."/>
        </authorList>
    </citation>
    <scope>NUCLEOTIDE SEQUENCE</scope>
    <source>
        <strain evidence="1">Oxic1_5</strain>
    </source>
</reference>
<sequence length="157" mass="17140">MIRIFILLFITAIPLCLMYESLSASVEEKCPDKSKNGLSSSTGSLATSIKPEPLNAIILPSTSMKYGTPSLITQERTPYVSMVYFDRGVFAVIPSHSNIVACEPALFIVPIQILSSPASMHVIFRFVKPEISNVFAPEVAKTSDVSNERIVVPFTSV</sequence>
<proteinExistence type="predicted"/>
<accession>A0A0F7LA27</accession>
<reference evidence="1" key="2">
    <citation type="submission" date="2015-03" db="EMBL/GenBank/DDBJ databases">
        <authorList>
            <person name="Chow C.-E.T."/>
            <person name="Winget D.M."/>
            <person name="White R.A.III."/>
            <person name="Hallam S.J."/>
            <person name="Suttle C.A."/>
        </authorList>
    </citation>
    <scope>NUCLEOTIDE SEQUENCE</scope>
    <source>
        <strain evidence="1">Oxic1_5</strain>
    </source>
</reference>
<name>A0A0F7LA27_9VIRU</name>
<dbReference type="EMBL" id="KR029600">
    <property type="protein sequence ID" value="AKH47941.1"/>
    <property type="molecule type" value="Genomic_DNA"/>
</dbReference>
<protein>
    <submittedName>
        <fullName evidence="1">Uncharacterized protein</fullName>
    </submittedName>
</protein>